<dbReference type="SUPFAM" id="SSF143430">
    <property type="entry name" value="TTP0101/SSO1404-like"/>
    <property type="match status" value="1"/>
</dbReference>
<comment type="similarity">
    <text evidence="2 9">Belongs to the CRISPR-associated endoribonuclease Cas2 protein family.</text>
</comment>
<dbReference type="Proteomes" id="UP000229730">
    <property type="component" value="Unassembled WGS sequence"/>
</dbReference>
<dbReference type="HAMAP" id="MF_01471">
    <property type="entry name" value="Cas2"/>
    <property type="match status" value="1"/>
</dbReference>
<dbReference type="InParanoid" id="A0A2G4YS37"/>
<feature type="binding site" evidence="9">
    <location>
        <position position="16"/>
    </location>
    <ligand>
        <name>Mg(2+)</name>
        <dbReference type="ChEBI" id="CHEBI:18420"/>
        <note>catalytic</note>
    </ligand>
</feature>
<comment type="function">
    <text evidence="9">CRISPR (clustered regularly interspaced short palindromic repeat), is an adaptive immune system that provides protection against mobile genetic elements (viruses, transposable elements and conjugative plasmids). CRISPR clusters contain sequences complementary to antecedent mobile elements and target invading nucleic acids. CRISPR clusters are transcribed and processed into CRISPR RNA (crRNA). Functions as a ssRNA-specific endoribonuclease. Involved in the integration of spacer DNA into the CRISPR cassette.</text>
</comment>
<comment type="cofactor">
    <cofactor evidence="1 9">
        <name>Mg(2+)</name>
        <dbReference type="ChEBI" id="CHEBI:18420"/>
    </cofactor>
</comment>
<dbReference type="InterPro" id="IPR019199">
    <property type="entry name" value="Virulence_VapD/CRISPR_Cas2"/>
</dbReference>
<dbReference type="NCBIfam" id="TIGR01573">
    <property type="entry name" value="cas2"/>
    <property type="match status" value="1"/>
</dbReference>
<dbReference type="Gene3D" id="3.30.70.240">
    <property type="match status" value="1"/>
</dbReference>
<gene>
    <name evidence="9 10" type="primary">cas2</name>
    <name evidence="10" type="ORF">CRD36_08575</name>
</gene>
<keyword evidence="8 9" id="KW-0051">Antiviral defense</keyword>
<evidence type="ECO:0000256" key="9">
    <source>
        <dbReference type="HAMAP-Rule" id="MF_01471"/>
    </source>
</evidence>
<evidence type="ECO:0000256" key="7">
    <source>
        <dbReference type="ARBA" id="ARBA00022842"/>
    </source>
</evidence>
<dbReference type="InterPro" id="IPR021127">
    <property type="entry name" value="CRISPR_associated_Cas2"/>
</dbReference>
<keyword evidence="11" id="KW-1185">Reference proteome</keyword>
<dbReference type="GO" id="GO:0016787">
    <property type="term" value="F:hydrolase activity"/>
    <property type="evidence" value="ECO:0007669"/>
    <property type="project" value="UniProtKB-KW"/>
</dbReference>
<comment type="subunit">
    <text evidence="9">Homodimer, forms a heterotetramer with a Cas1 homodimer.</text>
</comment>
<dbReference type="GO" id="GO:0051607">
    <property type="term" value="P:defense response to virus"/>
    <property type="evidence" value="ECO:0007669"/>
    <property type="project" value="UniProtKB-UniRule"/>
</dbReference>
<reference evidence="10 11" key="1">
    <citation type="submission" date="2017-10" db="EMBL/GenBank/DDBJ databases">
        <title>Frigbacter circumglobatus gen. nov. sp. nov., isolated from sediment cultured in situ.</title>
        <authorList>
            <person name="Zhao Z."/>
        </authorList>
    </citation>
    <scope>NUCLEOTIDE SEQUENCE [LARGE SCALE GENOMIC DNA]</scope>
    <source>
        <strain evidence="10 11">ZYL</strain>
    </source>
</reference>
<protein>
    <recommendedName>
        <fullName evidence="9">CRISPR-associated endoribonuclease Cas2</fullName>
        <ecNumber evidence="9">3.1.-.-</ecNumber>
    </recommendedName>
</protein>
<evidence type="ECO:0000256" key="6">
    <source>
        <dbReference type="ARBA" id="ARBA00022801"/>
    </source>
</evidence>
<evidence type="ECO:0000256" key="1">
    <source>
        <dbReference type="ARBA" id="ARBA00001946"/>
    </source>
</evidence>
<dbReference type="EMBL" id="PDEM01000018">
    <property type="protein sequence ID" value="PHZ85087.1"/>
    <property type="molecule type" value="Genomic_DNA"/>
</dbReference>
<sequence length="109" mass="12940">MSAAKDRFMWLFVFYDLPTSTKPERKTASRFRNYLLKDGYMMIQYSVYARICNGQDRVEKHLRRLDGILPSDGSVRVLKITDKQYERMKILVGTHKNNEKTKTEQLVLF</sequence>
<evidence type="ECO:0000313" key="10">
    <source>
        <dbReference type="EMBL" id="PHZ85087.1"/>
    </source>
</evidence>
<keyword evidence="5 9" id="KW-0255">Endonuclease</keyword>
<proteinExistence type="inferred from homology"/>
<name>A0A2G4YS37_9PROT</name>
<dbReference type="CDD" id="cd09638">
    <property type="entry name" value="Cas2_I_II_III"/>
    <property type="match status" value="1"/>
</dbReference>
<evidence type="ECO:0000256" key="3">
    <source>
        <dbReference type="ARBA" id="ARBA00022722"/>
    </source>
</evidence>
<comment type="caution">
    <text evidence="10">The sequence shown here is derived from an EMBL/GenBank/DDBJ whole genome shotgun (WGS) entry which is preliminary data.</text>
</comment>
<dbReference type="Pfam" id="PF09827">
    <property type="entry name" value="CRISPR_Cas2"/>
    <property type="match status" value="1"/>
</dbReference>
<evidence type="ECO:0000313" key="11">
    <source>
        <dbReference type="Proteomes" id="UP000229730"/>
    </source>
</evidence>
<dbReference type="GO" id="GO:0004521">
    <property type="term" value="F:RNA endonuclease activity"/>
    <property type="evidence" value="ECO:0007669"/>
    <property type="project" value="InterPro"/>
</dbReference>
<evidence type="ECO:0000256" key="8">
    <source>
        <dbReference type="ARBA" id="ARBA00023118"/>
    </source>
</evidence>
<keyword evidence="4 9" id="KW-0479">Metal-binding</keyword>
<evidence type="ECO:0000256" key="5">
    <source>
        <dbReference type="ARBA" id="ARBA00022759"/>
    </source>
</evidence>
<evidence type="ECO:0000256" key="4">
    <source>
        <dbReference type="ARBA" id="ARBA00022723"/>
    </source>
</evidence>
<keyword evidence="3 9" id="KW-0540">Nuclease</keyword>
<accession>A0A2G4YS37</accession>
<dbReference type="AlphaFoldDB" id="A0A2G4YS37"/>
<dbReference type="EC" id="3.1.-.-" evidence="9"/>
<keyword evidence="6 9" id="KW-0378">Hydrolase</keyword>
<organism evidence="10 11">
    <name type="scientific">Paremcibacter congregatus</name>
    <dbReference type="NCBI Taxonomy" id="2043170"/>
    <lineage>
        <taxon>Bacteria</taxon>
        <taxon>Pseudomonadati</taxon>
        <taxon>Pseudomonadota</taxon>
        <taxon>Alphaproteobacteria</taxon>
        <taxon>Emcibacterales</taxon>
        <taxon>Emcibacteraceae</taxon>
        <taxon>Paremcibacter</taxon>
    </lineage>
</organism>
<dbReference type="GO" id="GO:0046872">
    <property type="term" value="F:metal ion binding"/>
    <property type="evidence" value="ECO:0007669"/>
    <property type="project" value="UniProtKB-UniRule"/>
</dbReference>
<dbReference type="GO" id="GO:0043571">
    <property type="term" value="P:maintenance of CRISPR repeat elements"/>
    <property type="evidence" value="ECO:0007669"/>
    <property type="project" value="UniProtKB-UniRule"/>
</dbReference>
<dbReference type="OrthoDB" id="9791737at2"/>
<evidence type="ECO:0000256" key="2">
    <source>
        <dbReference type="ARBA" id="ARBA00009959"/>
    </source>
</evidence>
<keyword evidence="7 9" id="KW-0460">Magnesium</keyword>